<feature type="chain" id="PRO_5012567724" description="Nicotinic acid mononucleotide adenyltransferase" evidence="1">
    <location>
        <begin position="20"/>
        <end position="299"/>
    </location>
</feature>
<reference evidence="3" key="1">
    <citation type="submission" date="2016-11" db="EMBL/GenBank/DDBJ databases">
        <authorList>
            <person name="Varghese N."/>
            <person name="Submissions S."/>
        </authorList>
    </citation>
    <scope>NUCLEOTIDE SEQUENCE [LARGE SCALE GENOMIC DNA]</scope>
    <source>
        <strain evidence="3">DSM 18829</strain>
    </source>
</reference>
<evidence type="ECO:0000256" key="1">
    <source>
        <dbReference type="SAM" id="SignalP"/>
    </source>
</evidence>
<keyword evidence="1" id="KW-0732">Signal</keyword>
<feature type="signal peptide" evidence="1">
    <location>
        <begin position="1"/>
        <end position="19"/>
    </location>
</feature>
<gene>
    <name evidence="2" type="ORF">SAMN05444363_0544</name>
</gene>
<dbReference type="EMBL" id="FQZI01000001">
    <property type="protein sequence ID" value="SHI43412.1"/>
    <property type="molecule type" value="Genomic_DNA"/>
</dbReference>
<name>A0A1M6B3T3_9FLAO</name>
<evidence type="ECO:0008006" key="4">
    <source>
        <dbReference type="Google" id="ProtNLM"/>
    </source>
</evidence>
<dbReference type="RefSeq" id="WP_073308348.1">
    <property type="nucleotide sequence ID" value="NZ_FQZI01000001.1"/>
</dbReference>
<evidence type="ECO:0000313" key="2">
    <source>
        <dbReference type="EMBL" id="SHI43412.1"/>
    </source>
</evidence>
<dbReference type="AlphaFoldDB" id="A0A1M6B3T3"/>
<accession>A0A1M6B3T3</accession>
<proteinExistence type="predicted"/>
<sequence>MKTIKILLIAILSPLLFTACVTDVYVEDTYVDNGISLPQLMEGYDLWYVDYDATTGSGDVPFLTRAFTVSFLNGTMYANNNLAGIGSTGGGFGVQIGGYDYFTNAIRVYHNIYGVYDLEVYQLSSNRIKLYSRSENVTYYLNGYQRNSFDYNKLFYDNLHYFLQEYKAWEKVYTSNYGALNEFDNEHFIQFIAGGSDNNFRSSQDAPGTPVNNIYWDFTGLYGISNTSSYYSKILTLDYDFWGNESFTLTVINDSRIRLYHNASGTTYEFVGRGFIQYMKKGVTTPRARAKSTAGKLAS</sequence>
<dbReference type="OrthoDB" id="1150486at2"/>
<dbReference type="STRING" id="415425.SAMN05444363_0544"/>
<keyword evidence="3" id="KW-1185">Reference proteome</keyword>
<organism evidence="2 3">
    <name type="scientific">Flavobacterium terrae</name>
    <dbReference type="NCBI Taxonomy" id="415425"/>
    <lineage>
        <taxon>Bacteria</taxon>
        <taxon>Pseudomonadati</taxon>
        <taxon>Bacteroidota</taxon>
        <taxon>Flavobacteriia</taxon>
        <taxon>Flavobacteriales</taxon>
        <taxon>Flavobacteriaceae</taxon>
        <taxon>Flavobacterium</taxon>
    </lineage>
</organism>
<protein>
    <recommendedName>
        <fullName evidence="4">Nicotinic acid mononucleotide adenyltransferase</fullName>
    </recommendedName>
</protein>
<evidence type="ECO:0000313" key="3">
    <source>
        <dbReference type="Proteomes" id="UP000184488"/>
    </source>
</evidence>
<dbReference type="PROSITE" id="PS51257">
    <property type="entry name" value="PROKAR_LIPOPROTEIN"/>
    <property type="match status" value="1"/>
</dbReference>
<dbReference type="Proteomes" id="UP000184488">
    <property type="component" value="Unassembled WGS sequence"/>
</dbReference>